<reference evidence="5 6" key="1">
    <citation type="journal article" date="2016" name="Nat. Commun.">
        <title>Thousands of microbial genomes shed light on interconnected biogeochemical processes in an aquifer system.</title>
        <authorList>
            <person name="Anantharaman K."/>
            <person name="Brown C.T."/>
            <person name="Hug L.A."/>
            <person name="Sharon I."/>
            <person name="Castelle C.J."/>
            <person name="Probst A.J."/>
            <person name="Thomas B.C."/>
            <person name="Singh A."/>
            <person name="Wilkins M.J."/>
            <person name="Karaoz U."/>
            <person name="Brodie E.L."/>
            <person name="Williams K.H."/>
            <person name="Hubbard S.S."/>
            <person name="Banfield J.F."/>
        </authorList>
    </citation>
    <scope>NUCLEOTIDE SEQUENCE [LARGE SCALE GENOMIC DNA]</scope>
</reference>
<keyword evidence="2 4" id="KW-0813">Transport</keyword>
<dbReference type="InterPro" id="IPR006129">
    <property type="entry name" value="AdhesinB"/>
</dbReference>
<dbReference type="EMBL" id="MHIY01000023">
    <property type="protein sequence ID" value="OGY59575.1"/>
    <property type="molecule type" value="Genomic_DNA"/>
</dbReference>
<dbReference type="PANTHER" id="PTHR42953">
    <property type="entry name" value="HIGH-AFFINITY ZINC UPTAKE SYSTEM PROTEIN ZNUA-RELATED"/>
    <property type="match status" value="1"/>
</dbReference>
<dbReference type="AlphaFoldDB" id="A0A1G1Z4P0"/>
<name>A0A1G1Z4P0_9BACT</name>
<gene>
    <name evidence="5" type="ORF">A3B23_01315</name>
</gene>
<dbReference type="InterPro" id="IPR050492">
    <property type="entry name" value="Bact_metal-bind_prot9"/>
</dbReference>
<dbReference type="STRING" id="1797690.A3B23_01315"/>
<protein>
    <recommendedName>
        <fullName evidence="7">ABC transporter substrate-binding protein</fullName>
    </recommendedName>
</protein>
<proteinExistence type="inferred from homology"/>
<comment type="caution">
    <text evidence="5">The sequence shown here is derived from an EMBL/GenBank/DDBJ whole genome shotgun (WGS) entry which is preliminary data.</text>
</comment>
<dbReference type="Pfam" id="PF01297">
    <property type="entry name" value="ZnuA"/>
    <property type="match status" value="1"/>
</dbReference>
<organism evidence="5 6">
    <name type="scientific">Candidatus Colwellbacteria bacterium RIFCSPLOWO2_01_FULL_48_10</name>
    <dbReference type="NCBI Taxonomy" id="1797690"/>
    <lineage>
        <taxon>Bacteria</taxon>
        <taxon>Candidatus Colwelliibacteriota</taxon>
    </lineage>
</organism>
<accession>A0A1G1Z4P0</accession>
<dbReference type="Gene3D" id="3.40.50.1980">
    <property type="entry name" value="Nitrogenase molybdenum iron protein domain"/>
    <property type="match status" value="2"/>
</dbReference>
<dbReference type="InterPro" id="IPR006127">
    <property type="entry name" value="ZnuA-like"/>
</dbReference>
<dbReference type="GO" id="GO:0030001">
    <property type="term" value="P:metal ion transport"/>
    <property type="evidence" value="ECO:0007669"/>
    <property type="project" value="InterPro"/>
</dbReference>
<dbReference type="PRINTS" id="PR00691">
    <property type="entry name" value="ADHESINB"/>
</dbReference>
<dbReference type="Proteomes" id="UP000178744">
    <property type="component" value="Unassembled WGS sequence"/>
</dbReference>
<evidence type="ECO:0000313" key="6">
    <source>
        <dbReference type="Proteomes" id="UP000178744"/>
    </source>
</evidence>
<dbReference type="GO" id="GO:0007155">
    <property type="term" value="P:cell adhesion"/>
    <property type="evidence" value="ECO:0007669"/>
    <property type="project" value="InterPro"/>
</dbReference>
<evidence type="ECO:0000256" key="1">
    <source>
        <dbReference type="ARBA" id="ARBA00011028"/>
    </source>
</evidence>
<dbReference type="InterPro" id="IPR006128">
    <property type="entry name" value="Lipoprotein_PsaA-like"/>
</dbReference>
<evidence type="ECO:0000256" key="2">
    <source>
        <dbReference type="ARBA" id="ARBA00022448"/>
    </source>
</evidence>
<dbReference type="PANTHER" id="PTHR42953:SF3">
    <property type="entry name" value="HIGH-AFFINITY ZINC UPTAKE SYSTEM PROTEIN ZNUA"/>
    <property type="match status" value="1"/>
</dbReference>
<dbReference type="SUPFAM" id="SSF53807">
    <property type="entry name" value="Helical backbone' metal receptor"/>
    <property type="match status" value="1"/>
</dbReference>
<evidence type="ECO:0008006" key="7">
    <source>
        <dbReference type="Google" id="ProtNLM"/>
    </source>
</evidence>
<evidence type="ECO:0000256" key="3">
    <source>
        <dbReference type="ARBA" id="ARBA00022729"/>
    </source>
</evidence>
<evidence type="ECO:0000313" key="5">
    <source>
        <dbReference type="EMBL" id="OGY59575.1"/>
    </source>
</evidence>
<keyword evidence="3" id="KW-0732">Signal</keyword>
<sequence>MNKILSVVIGAVLVLGIVGIAVGQRPAVQELPDDRLKVAASFYPLYFMAREIGGDKAEVANITPAGAEPHDYEPTARDILRLQESKLVVLNGAGLEPWSDIVAEDADADKIVIVKAGEDLANREVVEEGEKTIDPHVWLSPRLTVKMADKILAGFAQADVYNAPYYRANAAKLKSEFAKLDAEYVAGLKDCTQKNIVTSHVAFGYLASAYGFQQVAISGLSTESEPSIGELAEIAKFAKANNIKYIFFESLLSPKFSETIAHEIGATTLVLNPLEGLTPGELAAGKNYFTEMRNNLFNLQTALQCKK</sequence>
<comment type="similarity">
    <text evidence="1 4">Belongs to the bacterial solute-binding protein 9 family.</text>
</comment>
<dbReference type="GO" id="GO:0046872">
    <property type="term" value="F:metal ion binding"/>
    <property type="evidence" value="ECO:0007669"/>
    <property type="project" value="InterPro"/>
</dbReference>
<evidence type="ECO:0000256" key="4">
    <source>
        <dbReference type="RuleBase" id="RU003512"/>
    </source>
</evidence>
<dbReference type="PRINTS" id="PR00690">
    <property type="entry name" value="ADHESNFAMILY"/>
</dbReference>